<evidence type="ECO:0000256" key="2">
    <source>
        <dbReference type="SAM" id="MobiDB-lite"/>
    </source>
</evidence>
<keyword evidence="1" id="KW-0175">Coiled coil</keyword>
<evidence type="ECO:0000256" key="1">
    <source>
        <dbReference type="SAM" id="Coils"/>
    </source>
</evidence>
<evidence type="ECO:0000313" key="3">
    <source>
        <dbReference type="EMBL" id="GGH87723.1"/>
    </source>
</evidence>
<feature type="coiled-coil region" evidence="1">
    <location>
        <begin position="9"/>
        <end position="36"/>
    </location>
</feature>
<gene>
    <name evidence="3" type="ORF">GCM10007096_38390</name>
</gene>
<reference evidence="3" key="2">
    <citation type="submission" date="2020-09" db="EMBL/GenBank/DDBJ databases">
        <authorList>
            <person name="Sun Q."/>
            <person name="Zhou Y."/>
        </authorList>
    </citation>
    <scope>NUCLEOTIDE SEQUENCE</scope>
    <source>
        <strain evidence="3">CGMCC 1.12777</strain>
    </source>
</reference>
<comment type="caution">
    <text evidence="3">The sequence shown here is derived from an EMBL/GenBank/DDBJ whole genome shotgun (WGS) entry which is preliminary data.</text>
</comment>
<feature type="compositionally biased region" description="Basic and acidic residues" evidence="2">
    <location>
        <begin position="111"/>
        <end position="132"/>
    </location>
</feature>
<proteinExistence type="predicted"/>
<accession>A0A8J2ZZK6</accession>
<dbReference type="EMBL" id="BMFV01000042">
    <property type="protein sequence ID" value="GGH87723.1"/>
    <property type="molecule type" value="Genomic_DNA"/>
</dbReference>
<feature type="region of interest" description="Disordered" evidence="2">
    <location>
        <begin position="77"/>
        <end position="132"/>
    </location>
</feature>
<dbReference type="Proteomes" id="UP000656813">
    <property type="component" value="Unassembled WGS sequence"/>
</dbReference>
<sequence length="132" mass="15323">MLFNRKQGKKRQQKQMDELTKKMEQLEVSLQKLVDQGITYDVHIDHLNVHDPVLKSLTFRFDKLDVKEVSGALNLGNNFGVKVDAKPKSQQSKTPSKEKTVPKATLKKQHRQAETTEEVHHHEKGMTFRFDE</sequence>
<reference evidence="3" key="1">
    <citation type="journal article" date="2014" name="Int. J. Syst. Evol. Microbiol.">
        <title>Complete genome sequence of Corynebacterium casei LMG S-19264T (=DSM 44701T), isolated from a smear-ripened cheese.</title>
        <authorList>
            <consortium name="US DOE Joint Genome Institute (JGI-PGF)"/>
            <person name="Walter F."/>
            <person name="Albersmeier A."/>
            <person name="Kalinowski J."/>
            <person name="Ruckert C."/>
        </authorList>
    </citation>
    <scope>NUCLEOTIDE SEQUENCE</scope>
    <source>
        <strain evidence="3">CGMCC 1.12777</strain>
    </source>
</reference>
<protein>
    <submittedName>
        <fullName evidence="3">Uncharacterized protein</fullName>
    </submittedName>
</protein>
<dbReference type="RefSeq" id="WP_188498996.1">
    <property type="nucleotide sequence ID" value="NZ_BMFV01000042.1"/>
</dbReference>
<keyword evidence="4" id="KW-1185">Reference proteome</keyword>
<dbReference type="AlphaFoldDB" id="A0A8J2ZZK6"/>
<name>A0A8J2ZZK6_9BACL</name>
<evidence type="ECO:0000313" key="4">
    <source>
        <dbReference type="Proteomes" id="UP000656813"/>
    </source>
</evidence>
<organism evidence="3 4">
    <name type="scientific">Pullulanibacillus pueri</name>
    <dbReference type="NCBI Taxonomy" id="1437324"/>
    <lineage>
        <taxon>Bacteria</taxon>
        <taxon>Bacillati</taxon>
        <taxon>Bacillota</taxon>
        <taxon>Bacilli</taxon>
        <taxon>Bacillales</taxon>
        <taxon>Sporolactobacillaceae</taxon>
        <taxon>Pullulanibacillus</taxon>
    </lineage>
</organism>